<feature type="transmembrane region" description="Helical" evidence="1">
    <location>
        <begin position="12"/>
        <end position="29"/>
    </location>
</feature>
<sequence length="97" mass="10852">MGLRRDHWQRLSFILILLGILFFLSVLLYSGRDRFAKAYDSAKPAHWKTFEDETVGKAPSSNCRGRHDGRSALVSTRELTTIPSVTLPGGCNLMALD</sequence>
<dbReference type="KEGG" id="cci:CC1G_15658"/>
<keyword evidence="1" id="KW-0472">Membrane</keyword>
<dbReference type="RefSeq" id="XP_002910228.1">
    <property type="nucleotide sequence ID" value="XM_002910182.1"/>
</dbReference>
<evidence type="ECO:0000313" key="2">
    <source>
        <dbReference type="EMBL" id="EFI26734.1"/>
    </source>
</evidence>
<comment type="caution">
    <text evidence="2">The sequence shown here is derived from an EMBL/GenBank/DDBJ whole genome shotgun (WGS) entry which is preliminary data.</text>
</comment>
<gene>
    <name evidence="2" type="ORF">CC1G_15658</name>
</gene>
<evidence type="ECO:0000313" key="3">
    <source>
        <dbReference type="Proteomes" id="UP000001861"/>
    </source>
</evidence>
<dbReference type="InParanoid" id="D6RQB8"/>
<keyword evidence="1" id="KW-0812">Transmembrane</keyword>
<organism evidence="2 3">
    <name type="scientific">Coprinopsis cinerea (strain Okayama-7 / 130 / ATCC MYA-4618 / FGSC 9003)</name>
    <name type="common">Inky cap fungus</name>
    <name type="synonym">Hormographiella aspergillata</name>
    <dbReference type="NCBI Taxonomy" id="240176"/>
    <lineage>
        <taxon>Eukaryota</taxon>
        <taxon>Fungi</taxon>
        <taxon>Dikarya</taxon>
        <taxon>Basidiomycota</taxon>
        <taxon>Agaricomycotina</taxon>
        <taxon>Agaricomycetes</taxon>
        <taxon>Agaricomycetidae</taxon>
        <taxon>Agaricales</taxon>
        <taxon>Agaricineae</taxon>
        <taxon>Psathyrellaceae</taxon>
        <taxon>Coprinopsis</taxon>
    </lineage>
</organism>
<keyword evidence="3" id="KW-1185">Reference proteome</keyword>
<keyword evidence="1" id="KW-1133">Transmembrane helix</keyword>
<protein>
    <submittedName>
        <fullName evidence="2">Uncharacterized protein</fullName>
    </submittedName>
</protein>
<accession>D6RQB8</accession>
<name>D6RQB8_COPC7</name>
<proteinExistence type="predicted"/>
<dbReference type="AlphaFoldDB" id="D6RQB8"/>
<evidence type="ECO:0000256" key="1">
    <source>
        <dbReference type="SAM" id="Phobius"/>
    </source>
</evidence>
<dbReference type="GeneID" id="9379472"/>
<dbReference type="EMBL" id="AACS02000011">
    <property type="protein sequence ID" value="EFI26734.1"/>
    <property type="molecule type" value="Genomic_DNA"/>
</dbReference>
<reference evidence="2 3" key="1">
    <citation type="journal article" date="2010" name="Proc. Natl. Acad. Sci. U.S.A.">
        <title>Insights into evolution of multicellular fungi from the assembled chromosomes of the mushroom Coprinopsis cinerea (Coprinus cinereus).</title>
        <authorList>
            <person name="Stajich J.E."/>
            <person name="Wilke S.K."/>
            <person name="Ahren D."/>
            <person name="Au C.H."/>
            <person name="Birren B.W."/>
            <person name="Borodovsky M."/>
            <person name="Burns C."/>
            <person name="Canback B."/>
            <person name="Casselton L.A."/>
            <person name="Cheng C.K."/>
            <person name="Deng J."/>
            <person name="Dietrich F.S."/>
            <person name="Fargo D.C."/>
            <person name="Farman M.L."/>
            <person name="Gathman A.C."/>
            <person name="Goldberg J."/>
            <person name="Guigo R."/>
            <person name="Hoegger P.J."/>
            <person name="Hooker J.B."/>
            <person name="Huggins A."/>
            <person name="James T.Y."/>
            <person name="Kamada T."/>
            <person name="Kilaru S."/>
            <person name="Kodira C."/>
            <person name="Kues U."/>
            <person name="Kupfer D."/>
            <person name="Kwan H.S."/>
            <person name="Lomsadze A."/>
            <person name="Li W."/>
            <person name="Lilly W.W."/>
            <person name="Ma L.J."/>
            <person name="Mackey A.J."/>
            <person name="Manning G."/>
            <person name="Martin F."/>
            <person name="Muraguchi H."/>
            <person name="Natvig D.O."/>
            <person name="Palmerini H."/>
            <person name="Ramesh M.A."/>
            <person name="Rehmeyer C.J."/>
            <person name="Roe B.A."/>
            <person name="Shenoy N."/>
            <person name="Stanke M."/>
            <person name="Ter-Hovhannisyan V."/>
            <person name="Tunlid A."/>
            <person name="Velagapudi R."/>
            <person name="Vision T.J."/>
            <person name="Zeng Q."/>
            <person name="Zolan M.E."/>
            <person name="Pukkila P.J."/>
        </authorList>
    </citation>
    <scope>NUCLEOTIDE SEQUENCE [LARGE SCALE GENOMIC DNA]</scope>
    <source>
        <strain evidence="3">Okayama-7 / 130 / ATCC MYA-4618 / FGSC 9003</strain>
    </source>
</reference>
<dbReference type="Proteomes" id="UP000001861">
    <property type="component" value="Unassembled WGS sequence"/>
</dbReference>
<dbReference type="VEuPathDB" id="FungiDB:CC1G_15658"/>
<dbReference type="HOGENOM" id="CLU_2346601_0_0_1"/>